<dbReference type="Pfam" id="PF00781">
    <property type="entry name" value="DAGK_cat"/>
    <property type="match status" value="1"/>
</dbReference>
<proteinExistence type="inferred from homology"/>
<evidence type="ECO:0000256" key="12">
    <source>
        <dbReference type="ARBA" id="ARBA00023264"/>
    </source>
</evidence>
<dbReference type="InterPro" id="IPR017438">
    <property type="entry name" value="ATP-NAD_kinase_N"/>
</dbReference>
<evidence type="ECO:0000256" key="6">
    <source>
        <dbReference type="ARBA" id="ARBA00022741"/>
    </source>
</evidence>
<dbReference type="SUPFAM" id="SSF111331">
    <property type="entry name" value="NAD kinase/diacylglycerol kinase-like"/>
    <property type="match status" value="1"/>
</dbReference>
<evidence type="ECO:0000256" key="9">
    <source>
        <dbReference type="ARBA" id="ARBA00022842"/>
    </source>
</evidence>
<keyword evidence="8" id="KW-0067">ATP-binding</keyword>
<keyword evidence="3" id="KW-0444">Lipid biosynthesis</keyword>
<dbReference type="GO" id="GO:0005886">
    <property type="term" value="C:plasma membrane"/>
    <property type="evidence" value="ECO:0007669"/>
    <property type="project" value="TreeGrafter"/>
</dbReference>
<keyword evidence="4" id="KW-0808">Transferase</keyword>
<dbReference type="RefSeq" id="WP_160202244.1">
    <property type="nucleotide sequence ID" value="NZ_QXWK01000017.1"/>
</dbReference>
<dbReference type="Gene3D" id="3.40.50.10330">
    <property type="entry name" value="Probable inorganic polyphosphate/atp-NAD kinase, domain 1"/>
    <property type="match status" value="1"/>
</dbReference>
<dbReference type="PANTHER" id="PTHR12358">
    <property type="entry name" value="SPHINGOSINE KINASE"/>
    <property type="match status" value="1"/>
</dbReference>
<dbReference type="PROSITE" id="PS50146">
    <property type="entry name" value="DAGK"/>
    <property type="match status" value="1"/>
</dbReference>
<dbReference type="InterPro" id="IPR016064">
    <property type="entry name" value="NAD/diacylglycerol_kinase_sf"/>
</dbReference>
<evidence type="ECO:0000256" key="4">
    <source>
        <dbReference type="ARBA" id="ARBA00022679"/>
    </source>
</evidence>
<evidence type="ECO:0000313" key="14">
    <source>
        <dbReference type="EMBL" id="NBH61964.1"/>
    </source>
</evidence>
<keyword evidence="12" id="KW-1208">Phospholipid metabolism</keyword>
<evidence type="ECO:0000259" key="13">
    <source>
        <dbReference type="PROSITE" id="PS50146"/>
    </source>
</evidence>
<dbReference type="GO" id="GO:0046872">
    <property type="term" value="F:metal ion binding"/>
    <property type="evidence" value="ECO:0007669"/>
    <property type="project" value="UniProtKB-KW"/>
</dbReference>
<sequence length="313" mass="34721">MKKESEKLNKIILFYNPNSGSGMFKNNLDYIIGRCQDAGYLVVPVRAAHGTVIADFLAEISREGTQNEYRQIIAAGGDGTINVCVNAMIRNDIYLPLAIFPAGTANDFAYYFNIPGDIERMVDIALGDNYTYADVGKVNDRHFINVAAMGQVVDVSQKTDPTLKNTIGILAYYLKGLSEVPNLKPIKVTLTTPEKVYREKMYFMVVMNGKSAGGFKKISPDSEINDGLLDVILFRNMGLLEMPGVFVKILQGNHPSSKRVLHFQTNSLKIEASSDLPTDIDGEHGEKLPLTFSVLHNRLKIFTLEDNMGEETI</sequence>
<keyword evidence="11" id="KW-0594">Phospholipid biosynthesis</keyword>
<evidence type="ECO:0000256" key="8">
    <source>
        <dbReference type="ARBA" id="ARBA00022840"/>
    </source>
</evidence>
<evidence type="ECO:0000313" key="15">
    <source>
        <dbReference type="Proteomes" id="UP000446866"/>
    </source>
</evidence>
<protein>
    <submittedName>
        <fullName evidence="14">YegS/Rv2252/BmrU family lipid kinase</fullName>
    </submittedName>
</protein>
<dbReference type="GO" id="GO:0004143">
    <property type="term" value="F:ATP-dependent diacylglycerol kinase activity"/>
    <property type="evidence" value="ECO:0007669"/>
    <property type="project" value="TreeGrafter"/>
</dbReference>
<dbReference type="Gene3D" id="2.60.200.40">
    <property type="match status" value="1"/>
</dbReference>
<dbReference type="InterPro" id="IPR005218">
    <property type="entry name" value="Diacylglycerol/lipid_kinase"/>
</dbReference>
<keyword evidence="15" id="KW-1185">Reference proteome</keyword>
<dbReference type="SMART" id="SM00046">
    <property type="entry name" value="DAGKc"/>
    <property type="match status" value="1"/>
</dbReference>
<dbReference type="EMBL" id="QXWK01000017">
    <property type="protein sequence ID" value="NBH61964.1"/>
    <property type="molecule type" value="Genomic_DNA"/>
</dbReference>
<organism evidence="14 15">
    <name type="scientific">Anaerotruncus colihominis</name>
    <dbReference type="NCBI Taxonomy" id="169435"/>
    <lineage>
        <taxon>Bacteria</taxon>
        <taxon>Bacillati</taxon>
        <taxon>Bacillota</taxon>
        <taxon>Clostridia</taxon>
        <taxon>Eubacteriales</taxon>
        <taxon>Oscillospiraceae</taxon>
        <taxon>Anaerotruncus</taxon>
    </lineage>
</organism>
<dbReference type="Pfam" id="PF19279">
    <property type="entry name" value="YegS_C"/>
    <property type="match status" value="1"/>
</dbReference>
<dbReference type="PANTHER" id="PTHR12358:SF106">
    <property type="entry name" value="LIPID KINASE YEGS"/>
    <property type="match status" value="1"/>
</dbReference>
<dbReference type="GO" id="GO:0008654">
    <property type="term" value="P:phospholipid biosynthetic process"/>
    <property type="evidence" value="ECO:0007669"/>
    <property type="project" value="UniProtKB-KW"/>
</dbReference>
<comment type="caution">
    <text evidence="14">The sequence shown here is derived from an EMBL/GenBank/DDBJ whole genome shotgun (WGS) entry which is preliminary data.</text>
</comment>
<name>A0A845QKJ8_9FIRM</name>
<keyword evidence="9" id="KW-0460">Magnesium</keyword>
<evidence type="ECO:0000256" key="7">
    <source>
        <dbReference type="ARBA" id="ARBA00022777"/>
    </source>
</evidence>
<dbReference type="Proteomes" id="UP000446866">
    <property type="component" value="Unassembled WGS sequence"/>
</dbReference>
<evidence type="ECO:0000256" key="3">
    <source>
        <dbReference type="ARBA" id="ARBA00022516"/>
    </source>
</evidence>
<feature type="domain" description="DAGKc" evidence="13">
    <location>
        <begin position="6"/>
        <end position="142"/>
    </location>
</feature>
<evidence type="ECO:0000256" key="11">
    <source>
        <dbReference type="ARBA" id="ARBA00023209"/>
    </source>
</evidence>
<keyword evidence="7 14" id="KW-0418">Kinase</keyword>
<dbReference type="NCBIfam" id="TIGR00147">
    <property type="entry name" value="YegS/Rv2252/BmrU family lipid kinase"/>
    <property type="match status" value="1"/>
</dbReference>
<dbReference type="GO" id="GO:0005524">
    <property type="term" value="F:ATP binding"/>
    <property type="evidence" value="ECO:0007669"/>
    <property type="project" value="UniProtKB-KW"/>
</dbReference>
<dbReference type="InterPro" id="IPR001206">
    <property type="entry name" value="Diacylglycerol_kinase_cat_dom"/>
</dbReference>
<evidence type="ECO:0000256" key="10">
    <source>
        <dbReference type="ARBA" id="ARBA00023098"/>
    </source>
</evidence>
<keyword evidence="10" id="KW-0443">Lipid metabolism</keyword>
<keyword evidence="5" id="KW-0479">Metal-binding</keyword>
<comment type="cofactor">
    <cofactor evidence="1">
        <name>Mg(2+)</name>
        <dbReference type="ChEBI" id="CHEBI:18420"/>
    </cofactor>
</comment>
<reference evidence="14 15" key="1">
    <citation type="submission" date="2018-08" db="EMBL/GenBank/DDBJ databases">
        <title>Murine metabolic-syndrome-specific gut microbial biobank.</title>
        <authorList>
            <person name="Liu C."/>
        </authorList>
    </citation>
    <scope>NUCLEOTIDE SEQUENCE [LARGE SCALE GENOMIC DNA]</scope>
    <source>
        <strain evidence="14 15">28</strain>
    </source>
</reference>
<dbReference type="InterPro" id="IPR045540">
    <property type="entry name" value="YegS/DAGK_C"/>
</dbReference>
<dbReference type="InterPro" id="IPR050187">
    <property type="entry name" value="Lipid_Phosphate_FormReg"/>
</dbReference>
<accession>A0A845QKJ8</accession>
<gene>
    <name evidence="14" type="ORF">D0435_09900</name>
</gene>
<evidence type="ECO:0000256" key="1">
    <source>
        <dbReference type="ARBA" id="ARBA00001946"/>
    </source>
</evidence>
<evidence type="ECO:0000256" key="5">
    <source>
        <dbReference type="ARBA" id="ARBA00022723"/>
    </source>
</evidence>
<keyword evidence="6" id="KW-0547">Nucleotide-binding</keyword>
<evidence type="ECO:0000256" key="2">
    <source>
        <dbReference type="ARBA" id="ARBA00005983"/>
    </source>
</evidence>
<dbReference type="AlphaFoldDB" id="A0A845QKJ8"/>
<comment type="similarity">
    <text evidence="2">Belongs to the diacylglycerol/lipid kinase family.</text>
</comment>